<dbReference type="SUPFAM" id="SSF53613">
    <property type="entry name" value="Ribokinase-like"/>
    <property type="match status" value="1"/>
</dbReference>
<evidence type="ECO:0000256" key="3">
    <source>
        <dbReference type="ARBA" id="ARBA00022777"/>
    </source>
</evidence>
<dbReference type="Gene3D" id="3.40.1190.20">
    <property type="match status" value="1"/>
</dbReference>
<keyword evidence="6" id="KW-1185">Reference proteome</keyword>
<reference evidence="5 6" key="1">
    <citation type="journal article" date="2007" name="Archaea">
        <title>The genome of Hyperthermus butylicus: a sulfur-reducing, peptide fermenting, neutrophilic Crenarchaeote growing up to 108 degrees C.</title>
        <authorList>
            <person name="Brugger K."/>
            <person name="Chen L."/>
            <person name="Stark M."/>
            <person name="Zibat A."/>
            <person name="Redder P."/>
            <person name="Ruepp A."/>
            <person name="Awayez M."/>
            <person name="She Q."/>
            <person name="Garrett R.A."/>
            <person name="Klenk H.P."/>
        </authorList>
    </citation>
    <scope>NUCLEOTIDE SEQUENCE [LARGE SCALE GENOMIC DNA]</scope>
    <source>
        <strain evidence="6">DSM 5456 / JCM 9403 / PLM1-5</strain>
    </source>
</reference>
<dbReference type="InterPro" id="IPR002139">
    <property type="entry name" value="Ribo/fructo_kinase"/>
</dbReference>
<dbReference type="PANTHER" id="PTHR10584:SF166">
    <property type="entry name" value="RIBOKINASE"/>
    <property type="match status" value="1"/>
</dbReference>
<dbReference type="eggNOG" id="arCOG00014">
    <property type="taxonomic scope" value="Archaea"/>
</dbReference>
<proteinExistence type="inferred from homology"/>
<evidence type="ECO:0000259" key="4">
    <source>
        <dbReference type="Pfam" id="PF00294"/>
    </source>
</evidence>
<dbReference type="InterPro" id="IPR029056">
    <property type="entry name" value="Ribokinase-like"/>
</dbReference>
<comment type="similarity">
    <text evidence="1">Belongs to the carbohydrate kinase PfkB family.</text>
</comment>
<dbReference type="GeneID" id="4781794"/>
<organism evidence="5 6">
    <name type="scientific">Hyperthermus butylicus (strain DSM 5456 / JCM 9403 / PLM1-5)</name>
    <dbReference type="NCBI Taxonomy" id="415426"/>
    <lineage>
        <taxon>Archaea</taxon>
        <taxon>Thermoproteota</taxon>
        <taxon>Thermoprotei</taxon>
        <taxon>Desulfurococcales</taxon>
        <taxon>Pyrodictiaceae</taxon>
        <taxon>Hyperthermus</taxon>
    </lineage>
</organism>
<evidence type="ECO:0000313" key="5">
    <source>
        <dbReference type="EMBL" id="ABM80954.1"/>
    </source>
</evidence>
<evidence type="ECO:0000256" key="1">
    <source>
        <dbReference type="ARBA" id="ARBA00010688"/>
    </source>
</evidence>
<dbReference type="PRINTS" id="PR00990">
    <property type="entry name" value="RIBOKINASE"/>
</dbReference>
<keyword evidence="3" id="KW-0418">Kinase</keyword>
<accession>A2BLU3</accession>
<dbReference type="RefSeq" id="WP_011822272.1">
    <property type="nucleotide sequence ID" value="NC_008818.1"/>
</dbReference>
<dbReference type="OrthoDB" id="26949at2157"/>
<sequence>MVVVHAAVGNINVDIYLVVDDLPRPGENIVAREAYIGPGGAAANYSVAVRLYGHQAILVGHTSVFAERLGILDALRGKGVSLSLVRIHEGELPGIVVVLVTPNGERTMLALRGANNMLTGNEARCRCDVLHVASRDTNVLSNASTAASAELVSYDPGSSVARSEGAGIIEAARRHVSILYLNKLEYEYVTGTSELDSVARLLGGKLRYVVVKLGAEGALAATPDGVYRVEAYRHGAVVDPTGAGDVFAAYFNSALADGYSVTEALQYASVAAGVKVSRRGAQSAPSRREVEEIIASRPPRVWRIA</sequence>
<dbReference type="HOGENOM" id="CLU_027634_6_0_2"/>
<gene>
    <name evidence="5" type="ordered locus">Hbut_1111</name>
</gene>
<dbReference type="GO" id="GO:0016301">
    <property type="term" value="F:kinase activity"/>
    <property type="evidence" value="ECO:0007669"/>
    <property type="project" value="UniProtKB-KW"/>
</dbReference>
<dbReference type="STRING" id="415426.Hbut_1111"/>
<dbReference type="Pfam" id="PF00294">
    <property type="entry name" value="PfkB"/>
    <property type="match status" value="1"/>
</dbReference>
<protein>
    <submittedName>
        <fullName evidence="5">Ribokinase</fullName>
    </submittedName>
</protein>
<name>A2BLU3_HYPBU</name>
<keyword evidence="2" id="KW-0808">Transferase</keyword>
<evidence type="ECO:0000256" key="2">
    <source>
        <dbReference type="ARBA" id="ARBA00022679"/>
    </source>
</evidence>
<dbReference type="GO" id="GO:0006796">
    <property type="term" value="P:phosphate-containing compound metabolic process"/>
    <property type="evidence" value="ECO:0007669"/>
    <property type="project" value="UniProtKB-ARBA"/>
</dbReference>
<dbReference type="AlphaFoldDB" id="A2BLU3"/>
<dbReference type="InterPro" id="IPR011611">
    <property type="entry name" value="PfkB_dom"/>
</dbReference>
<dbReference type="PANTHER" id="PTHR10584">
    <property type="entry name" value="SUGAR KINASE"/>
    <property type="match status" value="1"/>
</dbReference>
<dbReference type="EMBL" id="CP000493">
    <property type="protein sequence ID" value="ABM80954.1"/>
    <property type="molecule type" value="Genomic_DNA"/>
</dbReference>
<feature type="domain" description="Carbohydrate kinase PfkB" evidence="4">
    <location>
        <begin position="7"/>
        <end position="284"/>
    </location>
</feature>
<dbReference type="Proteomes" id="UP000002593">
    <property type="component" value="Chromosome"/>
</dbReference>
<dbReference type="EnsemblBacteria" id="ABM80954">
    <property type="protein sequence ID" value="ABM80954"/>
    <property type="gene ID" value="Hbut_1111"/>
</dbReference>
<evidence type="ECO:0000313" key="6">
    <source>
        <dbReference type="Proteomes" id="UP000002593"/>
    </source>
</evidence>
<dbReference type="KEGG" id="hbu:Hbut_1111"/>